<feature type="region of interest" description="Disordered" evidence="1">
    <location>
        <begin position="1"/>
        <end position="33"/>
    </location>
</feature>
<comment type="caution">
    <text evidence="3">The sequence shown here is derived from an EMBL/GenBank/DDBJ whole genome shotgun (WGS) entry which is preliminary data.</text>
</comment>
<sequence length="96" mass="10181">MGQGSKLAPSAGADNNGVSLAKDQKRSPSQPLQCRKVQISLAARGTSKQLLTRAESPVPLWRYSLFFLALSLPPIASVLFPTITVIPSSFLVSAIS</sequence>
<accession>A0A1C7MQZ3</accession>
<feature type="transmembrane region" description="Helical" evidence="2">
    <location>
        <begin position="65"/>
        <end position="92"/>
    </location>
</feature>
<reference evidence="3 4" key="1">
    <citation type="submission" date="2016-03" db="EMBL/GenBank/DDBJ databases">
        <title>Whole genome sequencing of Grifola frondosa 9006-11.</title>
        <authorList>
            <person name="Min B."/>
            <person name="Park H."/>
            <person name="Kim J.-G."/>
            <person name="Cho H."/>
            <person name="Oh Y.-L."/>
            <person name="Kong W.-S."/>
            <person name="Choi I.-G."/>
        </authorList>
    </citation>
    <scope>NUCLEOTIDE SEQUENCE [LARGE SCALE GENOMIC DNA]</scope>
    <source>
        <strain evidence="3 4">9006-11</strain>
    </source>
</reference>
<keyword evidence="2" id="KW-0472">Membrane</keyword>
<evidence type="ECO:0000256" key="2">
    <source>
        <dbReference type="SAM" id="Phobius"/>
    </source>
</evidence>
<dbReference type="AlphaFoldDB" id="A0A1C7MQZ3"/>
<dbReference type="Proteomes" id="UP000092993">
    <property type="component" value="Unassembled WGS sequence"/>
</dbReference>
<evidence type="ECO:0000313" key="4">
    <source>
        <dbReference type="Proteomes" id="UP000092993"/>
    </source>
</evidence>
<proteinExistence type="predicted"/>
<protein>
    <submittedName>
        <fullName evidence="3">Uncharacterized protein</fullName>
    </submittedName>
</protein>
<name>A0A1C7MQZ3_GRIFR</name>
<gene>
    <name evidence="3" type="ORF">A0H81_00940</name>
</gene>
<dbReference type="EMBL" id="LUGG01000001">
    <property type="protein sequence ID" value="OBZ79263.1"/>
    <property type="molecule type" value="Genomic_DNA"/>
</dbReference>
<keyword evidence="2" id="KW-0812">Transmembrane</keyword>
<keyword evidence="4" id="KW-1185">Reference proteome</keyword>
<evidence type="ECO:0000313" key="3">
    <source>
        <dbReference type="EMBL" id="OBZ79263.1"/>
    </source>
</evidence>
<evidence type="ECO:0000256" key="1">
    <source>
        <dbReference type="SAM" id="MobiDB-lite"/>
    </source>
</evidence>
<keyword evidence="2" id="KW-1133">Transmembrane helix</keyword>
<organism evidence="3 4">
    <name type="scientific">Grifola frondosa</name>
    <name type="common">Maitake</name>
    <name type="synonym">Polyporus frondosus</name>
    <dbReference type="NCBI Taxonomy" id="5627"/>
    <lineage>
        <taxon>Eukaryota</taxon>
        <taxon>Fungi</taxon>
        <taxon>Dikarya</taxon>
        <taxon>Basidiomycota</taxon>
        <taxon>Agaricomycotina</taxon>
        <taxon>Agaricomycetes</taxon>
        <taxon>Polyporales</taxon>
        <taxon>Grifolaceae</taxon>
        <taxon>Grifola</taxon>
    </lineage>
</organism>